<evidence type="ECO:0000256" key="1">
    <source>
        <dbReference type="SAM" id="MobiDB-lite"/>
    </source>
</evidence>
<feature type="region of interest" description="Disordered" evidence="1">
    <location>
        <begin position="1"/>
        <end position="75"/>
    </location>
</feature>
<evidence type="ECO:0000313" key="2">
    <source>
        <dbReference type="EMBL" id="GEX36331.1"/>
    </source>
</evidence>
<comment type="caution">
    <text evidence="2">The sequence shown here is derived from an EMBL/GenBank/DDBJ whole genome shotgun (WGS) entry which is preliminary data.</text>
</comment>
<gene>
    <name evidence="2" type="ORF">Tci_308306</name>
</gene>
<accession>A0A699H4F7</accession>
<feature type="compositionally biased region" description="Basic and acidic residues" evidence="1">
    <location>
        <begin position="47"/>
        <end position="66"/>
    </location>
</feature>
<organism evidence="2">
    <name type="scientific">Tanacetum cinerariifolium</name>
    <name type="common">Dalmatian daisy</name>
    <name type="synonym">Chrysanthemum cinerariifolium</name>
    <dbReference type="NCBI Taxonomy" id="118510"/>
    <lineage>
        <taxon>Eukaryota</taxon>
        <taxon>Viridiplantae</taxon>
        <taxon>Streptophyta</taxon>
        <taxon>Embryophyta</taxon>
        <taxon>Tracheophyta</taxon>
        <taxon>Spermatophyta</taxon>
        <taxon>Magnoliopsida</taxon>
        <taxon>eudicotyledons</taxon>
        <taxon>Gunneridae</taxon>
        <taxon>Pentapetalae</taxon>
        <taxon>asterids</taxon>
        <taxon>campanulids</taxon>
        <taxon>Asterales</taxon>
        <taxon>Asteraceae</taxon>
        <taxon>Asteroideae</taxon>
        <taxon>Anthemideae</taxon>
        <taxon>Anthemidinae</taxon>
        <taxon>Tanacetum</taxon>
    </lineage>
</organism>
<proteinExistence type="predicted"/>
<reference evidence="2" key="1">
    <citation type="journal article" date="2019" name="Sci. Rep.">
        <title>Draft genome of Tanacetum cinerariifolium, the natural source of mosquito coil.</title>
        <authorList>
            <person name="Yamashiro T."/>
            <person name="Shiraishi A."/>
            <person name="Satake H."/>
            <person name="Nakayama K."/>
        </authorList>
    </citation>
    <scope>NUCLEOTIDE SEQUENCE</scope>
</reference>
<sequence length="75" mass="8146">MKQTRKKEGRMSCGGASNGRLLMGGAMLAPRTDLDSTRVTPNTRHAKNNERQSNNRDDGSPTRKIESTTATTLVA</sequence>
<name>A0A699H4F7_TANCI</name>
<dbReference type="AlphaFoldDB" id="A0A699H4F7"/>
<protein>
    <submittedName>
        <fullName evidence="2">65-kDa microtubule-associated protein 3-like</fullName>
    </submittedName>
</protein>
<dbReference type="EMBL" id="BKCJ010103973">
    <property type="protein sequence ID" value="GEX36331.1"/>
    <property type="molecule type" value="Genomic_DNA"/>
</dbReference>